<name>A0AAV7G7Z1_DENCH</name>
<evidence type="ECO:0000313" key="2">
    <source>
        <dbReference type="Proteomes" id="UP000775213"/>
    </source>
</evidence>
<dbReference type="EMBL" id="JAGFBR010000017">
    <property type="protein sequence ID" value="KAH0451837.1"/>
    <property type="molecule type" value="Genomic_DNA"/>
</dbReference>
<sequence length="159" mass="18724">MQDVWFLDKIYLNGLPTMIKICSKIIKYQIYWMPMENGIDYHCKLILVVGKKILDSDVAKVELLAMLSNRDVIQGWMFYSLMKRFGFKMLESLECSQMDVVDFRDMPNLTNHEFNVTKNFPKGLVVNDGQPWSIRIQCWFNASWKMDMAMEGHRQPPSN</sequence>
<accession>A0AAV7G7Z1</accession>
<evidence type="ECO:0000313" key="1">
    <source>
        <dbReference type="EMBL" id="KAH0451837.1"/>
    </source>
</evidence>
<comment type="caution">
    <text evidence="1">The sequence shown here is derived from an EMBL/GenBank/DDBJ whole genome shotgun (WGS) entry which is preliminary data.</text>
</comment>
<organism evidence="1 2">
    <name type="scientific">Dendrobium chrysotoxum</name>
    <name type="common">Orchid</name>
    <dbReference type="NCBI Taxonomy" id="161865"/>
    <lineage>
        <taxon>Eukaryota</taxon>
        <taxon>Viridiplantae</taxon>
        <taxon>Streptophyta</taxon>
        <taxon>Embryophyta</taxon>
        <taxon>Tracheophyta</taxon>
        <taxon>Spermatophyta</taxon>
        <taxon>Magnoliopsida</taxon>
        <taxon>Liliopsida</taxon>
        <taxon>Asparagales</taxon>
        <taxon>Orchidaceae</taxon>
        <taxon>Epidendroideae</taxon>
        <taxon>Malaxideae</taxon>
        <taxon>Dendrobiinae</taxon>
        <taxon>Dendrobium</taxon>
    </lineage>
</organism>
<proteinExistence type="predicted"/>
<gene>
    <name evidence="1" type="ORF">IEQ34_019136</name>
</gene>
<protein>
    <submittedName>
        <fullName evidence="1">Uncharacterized protein</fullName>
    </submittedName>
</protein>
<keyword evidence="2" id="KW-1185">Reference proteome</keyword>
<dbReference type="AlphaFoldDB" id="A0AAV7G7Z1"/>
<dbReference type="Proteomes" id="UP000775213">
    <property type="component" value="Unassembled WGS sequence"/>
</dbReference>
<reference evidence="1 2" key="1">
    <citation type="journal article" date="2021" name="Hortic Res">
        <title>Chromosome-scale assembly of the Dendrobium chrysotoxum genome enhances the understanding of orchid evolution.</title>
        <authorList>
            <person name="Zhang Y."/>
            <person name="Zhang G.Q."/>
            <person name="Zhang D."/>
            <person name="Liu X.D."/>
            <person name="Xu X.Y."/>
            <person name="Sun W.H."/>
            <person name="Yu X."/>
            <person name="Zhu X."/>
            <person name="Wang Z.W."/>
            <person name="Zhao X."/>
            <person name="Zhong W.Y."/>
            <person name="Chen H."/>
            <person name="Yin W.L."/>
            <person name="Huang T."/>
            <person name="Niu S.C."/>
            <person name="Liu Z.J."/>
        </authorList>
    </citation>
    <scope>NUCLEOTIDE SEQUENCE [LARGE SCALE GENOMIC DNA]</scope>
    <source>
        <strain evidence="1">Lindl</strain>
    </source>
</reference>